<evidence type="ECO:0000313" key="3">
    <source>
        <dbReference type="Proteomes" id="UP000223913"/>
    </source>
</evidence>
<protein>
    <recommendedName>
        <fullName evidence="4">DUF1761 domain-containing protein</fullName>
    </recommendedName>
</protein>
<evidence type="ECO:0000313" key="2">
    <source>
        <dbReference type="EMBL" id="PHN02961.1"/>
    </source>
</evidence>
<gene>
    <name evidence="2" type="ORF">CRP01_29590</name>
</gene>
<feature type="transmembrane region" description="Helical" evidence="1">
    <location>
        <begin position="52"/>
        <end position="73"/>
    </location>
</feature>
<name>A0A2D0N368_FLAN2</name>
<accession>A0A2D0N368</accession>
<keyword evidence="1" id="KW-1133">Transmembrane helix</keyword>
<dbReference type="InterPro" id="IPR013879">
    <property type="entry name" value="DUF1761"/>
</dbReference>
<dbReference type="AlphaFoldDB" id="A0A2D0N368"/>
<feature type="transmembrane region" description="Helical" evidence="1">
    <location>
        <begin position="6"/>
        <end position="31"/>
    </location>
</feature>
<dbReference type="Proteomes" id="UP000223913">
    <property type="component" value="Unassembled WGS sequence"/>
</dbReference>
<dbReference type="Pfam" id="PF08570">
    <property type="entry name" value="DUF1761"/>
    <property type="match status" value="1"/>
</dbReference>
<organism evidence="2 3">
    <name type="scientific">Flavilitoribacter nigricans (strain ATCC 23147 / DSM 23189 / NBRC 102662 / NCIMB 1420 / SS-2)</name>
    <name type="common">Lewinella nigricans</name>
    <dbReference type="NCBI Taxonomy" id="1122177"/>
    <lineage>
        <taxon>Bacteria</taxon>
        <taxon>Pseudomonadati</taxon>
        <taxon>Bacteroidota</taxon>
        <taxon>Saprospiria</taxon>
        <taxon>Saprospirales</taxon>
        <taxon>Lewinellaceae</taxon>
        <taxon>Flavilitoribacter</taxon>
    </lineage>
</organism>
<reference evidence="2 3" key="1">
    <citation type="submission" date="2017-10" db="EMBL/GenBank/DDBJ databases">
        <title>The draft genome sequence of Lewinella nigricans NBRC 102662.</title>
        <authorList>
            <person name="Wang K."/>
        </authorList>
    </citation>
    <scope>NUCLEOTIDE SEQUENCE [LARGE SCALE GENOMIC DNA]</scope>
    <source>
        <strain evidence="2 3">NBRC 102662</strain>
    </source>
</reference>
<feature type="transmembrane region" description="Helical" evidence="1">
    <location>
        <begin position="79"/>
        <end position="105"/>
    </location>
</feature>
<keyword evidence="1" id="KW-0812">Transmembrane</keyword>
<feature type="transmembrane region" description="Helical" evidence="1">
    <location>
        <begin position="112"/>
        <end position="134"/>
    </location>
</feature>
<keyword evidence="1" id="KW-0472">Membrane</keyword>
<dbReference type="RefSeq" id="WP_099153676.1">
    <property type="nucleotide sequence ID" value="NZ_PDUD01000035.1"/>
</dbReference>
<proteinExistence type="predicted"/>
<dbReference type="OrthoDB" id="333057at2"/>
<keyword evidence="3" id="KW-1185">Reference proteome</keyword>
<sequence>MDPSTLNIPAVLVAAVLSFVIGGMWYSPLLFGKAWMQENNLTEAELQQGNSARIFGFAFLWSLVMAFNLGMFLNDPGTTASWGAIAGFLAGFGWVAMGIFIIGLFERRSTRYMLINAAYMVVSLTLMGLVIGWWR</sequence>
<dbReference type="EMBL" id="PDUD01000035">
    <property type="protein sequence ID" value="PHN02961.1"/>
    <property type="molecule type" value="Genomic_DNA"/>
</dbReference>
<comment type="caution">
    <text evidence="2">The sequence shown here is derived from an EMBL/GenBank/DDBJ whole genome shotgun (WGS) entry which is preliminary data.</text>
</comment>
<evidence type="ECO:0000256" key="1">
    <source>
        <dbReference type="SAM" id="Phobius"/>
    </source>
</evidence>
<evidence type="ECO:0008006" key="4">
    <source>
        <dbReference type="Google" id="ProtNLM"/>
    </source>
</evidence>